<dbReference type="Gramene" id="rna-AYBTSS11_LOCUS690">
    <property type="protein sequence ID" value="CAJ1802979.1"/>
    <property type="gene ID" value="gene-AYBTSS11_LOCUS690"/>
</dbReference>
<protein>
    <submittedName>
        <fullName evidence="1">Uncharacterized protein</fullName>
    </submittedName>
</protein>
<organism evidence="1 2">
    <name type="scientific">Sphenostylis stenocarpa</name>
    <dbReference type="NCBI Taxonomy" id="92480"/>
    <lineage>
        <taxon>Eukaryota</taxon>
        <taxon>Viridiplantae</taxon>
        <taxon>Streptophyta</taxon>
        <taxon>Embryophyta</taxon>
        <taxon>Tracheophyta</taxon>
        <taxon>Spermatophyta</taxon>
        <taxon>Magnoliopsida</taxon>
        <taxon>eudicotyledons</taxon>
        <taxon>Gunneridae</taxon>
        <taxon>Pentapetalae</taxon>
        <taxon>rosids</taxon>
        <taxon>fabids</taxon>
        <taxon>Fabales</taxon>
        <taxon>Fabaceae</taxon>
        <taxon>Papilionoideae</taxon>
        <taxon>50 kb inversion clade</taxon>
        <taxon>NPAAA clade</taxon>
        <taxon>indigoferoid/millettioid clade</taxon>
        <taxon>Phaseoleae</taxon>
        <taxon>Sphenostylis</taxon>
    </lineage>
</organism>
<sequence>MLLQPSNSMEGYCQNLKLNIDDTEPKSYYFCESWLKCIMNPPLVSTFRNQRRGCGKLLNRMMRSLDLPNLEIGFVNEYASFLVSDDLYIMPNVFRAGANLFLKVGIEDMEKVEELTVDITKEVVDLLKFSLISRTPITDLILSKKNYLGNFIPINQNQFEIEKLPSGKGRQMVAKIQIRISNGKILFALAEEELKVPLSDLEERVITIGVKEGLVILKASLTSIFALSEGLKHFIRPIQEEWFNPLHPV</sequence>
<evidence type="ECO:0000313" key="2">
    <source>
        <dbReference type="Proteomes" id="UP001189624"/>
    </source>
</evidence>
<dbReference type="PANTHER" id="PTHR33103">
    <property type="entry name" value="OS01G0153900 PROTEIN"/>
    <property type="match status" value="1"/>
</dbReference>
<reference evidence="1" key="1">
    <citation type="submission" date="2023-10" db="EMBL/GenBank/DDBJ databases">
        <authorList>
            <person name="Domelevo Entfellner J.-B."/>
        </authorList>
    </citation>
    <scope>NUCLEOTIDE SEQUENCE</scope>
</reference>
<accession>A0AA86V8N3</accession>
<dbReference type="Proteomes" id="UP001189624">
    <property type="component" value="Chromosome 1"/>
</dbReference>
<evidence type="ECO:0000313" key="1">
    <source>
        <dbReference type="EMBL" id="CAJ1802979.1"/>
    </source>
</evidence>
<keyword evidence="2" id="KW-1185">Reference proteome</keyword>
<gene>
    <name evidence="1" type="ORF">AYBTSS11_LOCUS690</name>
</gene>
<proteinExistence type="predicted"/>
<dbReference type="Pfam" id="PF05056">
    <property type="entry name" value="DUF674"/>
    <property type="match status" value="1"/>
</dbReference>
<name>A0AA86V8N3_9FABA</name>
<dbReference type="AlphaFoldDB" id="A0AA86V8N3"/>
<dbReference type="PANTHER" id="PTHR33103:SF27">
    <property type="entry name" value="OS04G0594700 PROTEIN"/>
    <property type="match status" value="1"/>
</dbReference>
<dbReference type="InterPro" id="IPR007750">
    <property type="entry name" value="DUF674"/>
</dbReference>
<dbReference type="EMBL" id="OY731398">
    <property type="protein sequence ID" value="CAJ1802979.1"/>
    <property type="molecule type" value="Genomic_DNA"/>
</dbReference>